<gene>
    <name evidence="1" type="ORF">CLUMA_CG004998</name>
</gene>
<accession>A0A1J1HVE2</accession>
<sequence length="167" mass="18500">MLSIYELILERKKMSESSTRMYNPNEISSDVGQILTQQKKRSGIPQIEVVNEIQIVINKNDNQRSSINVPTPSDSKDIRKCISSRSSKTDLTAVTTITAATIETTTKNVTIKSSRRTSREKEKSESNSTICVCGKLLKRVKGLLEKKDKGSGGACMLKASSIFPYPI</sequence>
<name>A0A1J1HVE2_9DIPT</name>
<organism evidence="1 2">
    <name type="scientific">Clunio marinus</name>
    <dbReference type="NCBI Taxonomy" id="568069"/>
    <lineage>
        <taxon>Eukaryota</taxon>
        <taxon>Metazoa</taxon>
        <taxon>Ecdysozoa</taxon>
        <taxon>Arthropoda</taxon>
        <taxon>Hexapoda</taxon>
        <taxon>Insecta</taxon>
        <taxon>Pterygota</taxon>
        <taxon>Neoptera</taxon>
        <taxon>Endopterygota</taxon>
        <taxon>Diptera</taxon>
        <taxon>Nematocera</taxon>
        <taxon>Chironomoidea</taxon>
        <taxon>Chironomidae</taxon>
        <taxon>Clunio</taxon>
    </lineage>
</organism>
<evidence type="ECO:0000313" key="1">
    <source>
        <dbReference type="EMBL" id="CRK91324.1"/>
    </source>
</evidence>
<reference evidence="1 2" key="1">
    <citation type="submission" date="2015-04" db="EMBL/GenBank/DDBJ databases">
        <authorList>
            <person name="Syromyatnikov M.Y."/>
            <person name="Popov V.N."/>
        </authorList>
    </citation>
    <scope>NUCLEOTIDE SEQUENCE [LARGE SCALE GENOMIC DNA]</scope>
</reference>
<proteinExistence type="predicted"/>
<dbReference type="AlphaFoldDB" id="A0A1J1HVE2"/>
<protein>
    <submittedName>
        <fullName evidence="1">CLUMA_CG004998, isoform A</fullName>
    </submittedName>
</protein>
<dbReference type="EMBL" id="CVRI01000020">
    <property type="protein sequence ID" value="CRK91324.1"/>
    <property type="molecule type" value="Genomic_DNA"/>
</dbReference>
<dbReference type="Proteomes" id="UP000183832">
    <property type="component" value="Unassembled WGS sequence"/>
</dbReference>
<evidence type="ECO:0000313" key="2">
    <source>
        <dbReference type="Proteomes" id="UP000183832"/>
    </source>
</evidence>
<keyword evidence="2" id="KW-1185">Reference proteome</keyword>